<feature type="domain" description="X8" evidence="5">
    <location>
        <begin position="530"/>
        <end position="617"/>
    </location>
</feature>
<feature type="region of interest" description="Disordered" evidence="2">
    <location>
        <begin position="611"/>
        <end position="657"/>
    </location>
</feature>
<dbReference type="AlphaFoldDB" id="A0A7S1S352"/>
<feature type="transmembrane region" description="Helical" evidence="3">
    <location>
        <begin position="665"/>
        <end position="686"/>
    </location>
</feature>
<feature type="signal peptide" evidence="4">
    <location>
        <begin position="1"/>
        <end position="20"/>
    </location>
</feature>
<evidence type="ECO:0000256" key="2">
    <source>
        <dbReference type="SAM" id="MobiDB-lite"/>
    </source>
</evidence>
<feature type="compositionally biased region" description="Pro residues" evidence="2">
    <location>
        <begin position="647"/>
        <end position="657"/>
    </location>
</feature>
<dbReference type="InterPro" id="IPR012946">
    <property type="entry name" value="X8"/>
</dbReference>
<evidence type="ECO:0000256" key="4">
    <source>
        <dbReference type="SAM" id="SignalP"/>
    </source>
</evidence>
<dbReference type="SUPFAM" id="SSF51445">
    <property type="entry name" value="(Trans)glycosidases"/>
    <property type="match status" value="1"/>
</dbReference>
<sequence length="706" mass="76962">MMRCLYTLLVGGLLAGATPPEELELAEVAELPEGLKPLCGDYAKCGAERPLREARAATKPLVETGGWGFSYGPLPLRHPGTFPNDDTTAEWMRGQWSWRGRDDLGVMKRMGANVVRLYGNDPRASSGEFLDEANRWGLKVVAGISDWPYTQAPDNCVHKKDKDCYESLRDYYGQVLGQPLQSGGFLVGDEGSYHPALDTLIIINEPDLKIRDGNHRVDQKYMKAVLSALDGILAAEVARGIDIKSKDNIKLTATWSYATCPDCPHLLALKDLGCCIRCEGDECLDYGDAGDLPVDGGMRCIEGRTDQRDCPGLPMVMDFHSAIEDPSSVGYTFKTQGWKEAFASRWVHSLNAFVSASAFNKQFLSNYMQLKRLANVEPLPVMLGEFGDPHLAKDPVALEVELKEMVEMVKSPDNKLFAINYFEFQVSYWKPCSEEDEKAWDQWHTWHWAEASTAPALPIGCSERNFGIFALGDIAVSKTGPVGKEGSEAYPIECIKPIFKGKPEAIAKAFGGSAPDTDVCEKGWGPESKKYCVASRSDEIQLYKAVVWVCDRMIQKDLDCEKGMPPACLDSDYSKADWIFSTYYETNKVPGEDNDHLCDFTGSGLLTALPPQPECVLAPDAGSEGGGGEEPEGGGEDGGGDENPDGTKPPAPSPRPGGVPHTYEVFFVVGAVLCVAVGGVGAAMLYNTQAPRAARRDPEADGVEMS</sequence>
<dbReference type="EMBL" id="HBGE01100767">
    <property type="protein sequence ID" value="CAD9183244.1"/>
    <property type="molecule type" value="Transcribed_RNA"/>
</dbReference>
<keyword evidence="3" id="KW-1133">Transmembrane helix</keyword>
<evidence type="ECO:0000259" key="5">
    <source>
        <dbReference type="SMART" id="SM00768"/>
    </source>
</evidence>
<gene>
    <name evidence="6" type="ORF">ACAT0790_LOCUS60016</name>
</gene>
<evidence type="ECO:0000256" key="3">
    <source>
        <dbReference type="SAM" id="Phobius"/>
    </source>
</evidence>
<proteinExistence type="predicted"/>
<organism evidence="6">
    <name type="scientific">Alexandrium catenella</name>
    <name type="common">Red tide dinoflagellate</name>
    <name type="synonym">Gonyaulax catenella</name>
    <dbReference type="NCBI Taxonomy" id="2925"/>
    <lineage>
        <taxon>Eukaryota</taxon>
        <taxon>Sar</taxon>
        <taxon>Alveolata</taxon>
        <taxon>Dinophyceae</taxon>
        <taxon>Gonyaulacales</taxon>
        <taxon>Pyrocystaceae</taxon>
        <taxon>Alexandrium</taxon>
    </lineage>
</organism>
<keyword evidence="1 4" id="KW-0732">Signal</keyword>
<dbReference type="InterPro" id="IPR017853">
    <property type="entry name" value="GH"/>
</dbReference>
<feature type="compositionally biased region" description="Acidic residues" evidence="2">
    <location>
        <begin position="627"/>
        <end position="644"/>
    </location>
</feature>
<name>A0A7S1S352_ALECA</name>
<accession>A0A7S1S352</accession>
<keyword evidence="3" id="KW-0812">Transmembrane</keyword>
<evidence type="ECO:0000256" key="1">
    <source>
        <dbReference type="ARBA" id="ARBA00022729"/>
    </source>
</evidence>
<dbReference type="Gene3D" id="3.20.20.80">
    <property type="entry name" value="Glycosidases"/>
    <property type="match status" value="1"/>
</dbReference>
<evidence type="ECO:0000313" key="6">
    <source>
        <dbReference type="EMBL" id="CAD9183244.1"/>
    </source>
</evidence>
<feature type="chain" id="PRO_5031429335" description="X8 domain-containing protein" evidence="4">
    <location>
        <begin position="21"/>
        <end position="706"/>
    </location>
</feature>
<dbReference type="SMART" id="SM00768">
    <property type="entry name" value="X8"/>
    <property type="match status" value="1"/>
</dbReference>
<keyword evidence="3" id="KW-0472">Membrane</keyword>
<reference evidence="6" key="1">
    <citation type="submission" date="2021-01" db="EMBL/GenBank/DDBJ databases">
        <authorList>
            <person name="Corre E."/>
            <person name="Pelletier E."/>
            <person name="Niang G."/>
            <person name="Scheremetjew M."/>
            <person name="Finn R."/>
            <person name="Kale V."/>
            <person name="Holt S."/>
            <person name="Cochrane G."/>
            <person name="Meng A."/>
            <person name="Brown T."/>
            <person name="Cohen L."/>
        </authorList>
    </citation>
    <scope>NUCLEOTIDE SEQUENCE</scope>
    <source>
        <strain evidence="6">OF101</strain>
    </source>
</reference>
<protein>
    <recommendedName>
        <fullName evidence="5">X8 domain-containing protein</fullName>
    </recommendedName>
</protein>